<evidence type="ECO:0000313" key="2">
    <source>
        <dbReference type="Proteomes" id="UP001347796"/>
    </source>
</evidence>
<reference evidence="1 2" key="1">
    <citation type="submission" date="2024-01" db="EMBL/GenBank/DDBJ databases">
        <title>The genome of the rayed Mediterranean limpet Patella caerulea (Linnaeus, 1758).</title>
        <authorList>
            <person name="Anh-Thu Weber A."/>
            <person name="Halstead-Nussloch G."/>
        </authorList>
    </citation>
    <scope>NUCLEOTIDE SEQUENCE [LARGE SCALE GENOMIC DNA]</scope>
    <source>
        <strain evidence="1">AATW-2023a</strain>
        <tissue evidence="1">Whole specimen</tissue>
    </source>
</reference>
<comment type="caution">
    <text evidence="1">The sequence shown here is derived from an EMBL/GenBank/DDBJ whole genome shotgun (WGS) entry which is preliminary data.</text>
</comment>
<evidence type="ECO:0000313" key="1">
    <source>
        <dbReference type="EMBL" id="KAK6173241.1"/>
    </source>
</evidence>
<dbReference type="Proteomes" id="UP001347796">
    <property type="component" value="Unassembled WGS sequence"/>
</dbReference>
<dbReference type="EMBL" id="JAZGQO010000011">
    <property type="protein sequence ID" value="KAK6173241.1"/>
    <property type="molecule type" value="Genomic_DNA"/>
</dbReference>
<proteinExistence type="predicted"/>
<accession>A0AAN8JC51</accession>
<keyword evidence="2" id="KW-1185">Reference proteome</keyword>
<protein>
    <submittedName>
        <fullName evidence="1">Uncharacterized protein</fullName>
    </submittedName>
</protein>
<dbReference type="AlphaFoldDB" id="A0AAN8JC51"/>
<gene>
    <name evidence="1" type="ORF">SNE40_016728</name>
</gene>
<sequence length="371" mass="42206">MLRWIRKKCKRHVKRPVHLKANQSCHEGIDFHIYEEVPPIGSPKELAYSIVPLVDKLNAEEERKRRRQYQPARSEIICSLCEKPLPGMMDVPEHATCRCSGLSSFRSSNCDSSDKFSWLDYDCDEENDLRRRHADLDTIQSRLEARGRSRQPIYVSSYHGNTDFVDHRFLSDDSGGFFDTDNSGNTTDSSLDDSIVNHLDSLDLADHYGSRLTIGMSPAPTPRMGLRVIRRTRSAHESLDSSRKGVTIARPVSDYLTPAKISKPVPVCGVHRSTDKSTLLRSSLKRRFIQPESKTGHYASIRRGLQCYGRKESDMGYEPASTDEEDICINVADILRHKKSRGKKCLMDQYSGMRRNSSVNDLNCASQEFFV</sequence>
<organism evidence="1 2">
    <name type="scientific">Patella caerulea</name>
    <name type="common">Rayed Mediterranean limpet</name>
    <dbReference type="NCBI Taxonomy" id="87958"/>
    <lineage>
        <taxon>Eukaryota</taxon>
        <taxon>Metazoa</taxon>
        <taxon>Spiralia</taxon>
        <taxon>Lophotrochozoa</taxon>
        <taxon>Mollusca</taxon>
        <taxon>Gastropoda</taxon>
        <taxon>Patellogastropoda</taxon>
        <taxon>Patelloidea</taxon>
        <taxon>Patellidae</taxon>
        <taxon>Patella</taxon>
    </lineage>
</organism>
<name>A0AAN8JC51_PATCE</name>